<organism evidence="2 3">
    <name type="scientific">Pseudoalteromonas luteoviolacea S4054</name>
    <dbReference type="NCBI Taxonomy" id="1129367"/>
    <lineage>
        <taxon>Bacteria</taxon>
        <taxon>Pseudomonadati</taxon>
        <taxon>Pseudomonadota</taxon>
        <taxon>Gammaproteobacteria</taxon>
        <taxon>Alteromonadales</taxon>
        <taxon>Pseudoalteromonadaceae</taxon>
        <taxon>Pseudoalteromonas</taxon>
    </lineage>
</organism>
<protein>
    <recommendedName>
        <fullName evidence="1">DUF637 domain-containing protein</fullName>
    </recommendedName>
</protein>
<evidence type="ECO:0000313" key="3">
    <source>
        <dbReference type="Proteomes" id="UP000033434"/>
    </source>
</evidence>
<proteinExistence type="predicted"/>
<name>A0A0F6AAM1_9GAMM</name>
<dbReference type="EMBL" id="AUXW01000151">
    <property type="protein sequence ID" value="KKE83203.1"/>
    <property type="molecule type" value="Genomic_DNA"/>
</dbReference>
<dbReference type="RefSeq" id="WP_046356464.1">
    <property type="nucleotide sequence ID" value="NZ_AUXW01000151.1"/>
</dbReference>
<dbReference type="InterPro" id="IPR006915">
    <property type="entry name" value="DUF637_hemagglutn_put"/>
</dbReference>
<dbReference type="CDD" id="cd20732">
    <property type="entry name" value="PoNe_FilH_DUF637_VENN-like"/>
    <property type="match status" value="1"/>
</dbReference>
<accession>A0A0F6AAM1</accession>
<comment type="caution">
    <text evidence="2">The sequence shown here is derived from an EMBL/GenBank/DDBJ whole genome shotgun (WGS) entry which is preliminary data.</text>
</comment>
<evidence type="ECO:0000259" key="1">
    <source>
        <dbReference type="Pfam" id="PF04830"/>
    </source>
</evidence>
<dbReference type="Proteomes" id="UP000033434">
    <property type="component" value="Unassembled WGS sequence"/>
</dbReference>
<dbReference type="PATRIC" id="fig|1129367.4.peg.2883"/>
<gene>
    <name evidence="2" type="ORF">N479_15275</name>
</gene>
<evidence type="ECO:0000313" key="2">
    <source>
        <dbReference type="EMBL" id="KKE83203.1"/>
    </source>
</evidence>
<sequence length="1301" mass="141033">MSINHLYPEEKYYQKWHKLTSAFLVFLFIFQATFPSVAMAAQLISNNQIKTDLESTLQFERVNDRKYQYKKIEYVEENLNNFATIETFYNRLNNGYRRYLPSPIYLPIMTGGVAAIIPLYQVDKQVGDAYVQSRYIRSQIFSQLGQQMIDFTGGDGSSSAQLQNERAQVQKLYDNALDFAINNEKVFGEPLNGTTQSFDMIWPEYREINGERVLVPIVYLTQDTIKNNKIDSHVVKFEGRKVTWGSITSNGQDLLTGRDTILRTLNDLTNNGGHISSSGDLNLHVGGTLKNISGQLSASENVNILATNLEHKTLVHRFHHQYGNGAYLTEYLDTPATIKAHNGNIRIRTYGDIEVQGAQIVAPSGFIEMNATGDISIESIALNSSSNSSGQGYKYQQSDIEVVQSKLSAKETISLMASGAILLDAAIIGSDQGAIELVANNGIQILDAKGQHQSTKHQKFRKTTVDEQIFESFVIRSALEAGKGVKITSNFGDITLRAAKLTSTDGTQISAHNGRVNLLLATEQNNYFYNKVKKGTWKIKTRTIQNQEDIPVYNQVIGGIQVNATHGITLDLGTYEGQTISNVIDGFRDSTNLKWMASIYDDNKVACPNLSSAHHHSGIHPDIYQMMRADSDFTNCSGNLIDVVQKKLERIQVDKSTSTLSPAAMAVIAIAVSVAMGPGGMELVGTGGKIGVTSSKFLTGALQAGATSIATQAATSLASGHGIDGTIEKLVSSDNIRSLAASMVTAGIVAEIGALELFGQASPSADLISKDTLIALGNQTVDSVINTTISASVTTLMEGGDPSMIKDALMNSLSNIAIDALGKQMAEEIGRLADADTISEGLRYVSHAALGCAIGVAKADQSDSVSSNLGCSSGATGAVIGEVISDKYKSSQGYDTRKKNLDNQLKALGLTAETYKDLSFEESKAAFNQKADIDNQLKTLNQIKETGVDLGKLAAATSALIVGAEANIATSTAENAAENNAFWFVLQAAYLTLKAYDVYQTVQATGELLKEFTNAGEDRREEILFELGKTLAVEVVVGKTASEGLDLLIQKARKSNMIPETLLTEVNSYYGHFTNGTPNNYSIGASQTNSTSGINNHKIPTNKSRDIVGALNEKDAAKVSERGHINKCSINGSACEIDLETDEQHMVNDFSKNLSTMKSHERGQKLEEIVESVLTRDGNLTPIDGTYRNINGVDHLHLLKDSNGNVKAVLALDSKQNKQSGNWSDTRHGSIKLSTKGAGNNVQLTDDWFRAVAKHLKDAGKVDAANHITKALDNNTLIKGVATINPRSQKLIIVPVKSFDD</sequence>
<reference evidence="2 3" key="1">
    <citation type="journal article" date="2015" name="BMC Genomics">
        <title>Genome mining reveals unlocked bioactive potential of marine Gram-negative bacteria.</title>
        <authorList>
            <person name="Machado H."/>
            <person name="Sonnenschein E.C."/>
            <person name="Melchiorsen J."/>
            <person name="Gram L."/>
        </authorList>
    </citation>
    <scope>NUCLEOTIDE SEQUENCE [LARGE SCALE GENOMIC DNA]</scope>
    <source>
        <strain evidence="2 3">S4054</strain>
    </source>
</reference>
<dbReference type="Pfam" id="PF04830">
    <property type="entry name" value="DUF637"/>
    <property type="match status" value="1"/>
</dbReference>
<feature type="domain" description="DUF637" evidence="1">
    <location>
        <begin position="701"/>
        <end position="878"/>
    </location>
</feature>